<feature type="compositionally biased region" description="Low complexity" evidence="1">
    <location>
        <begin position="154"/>
        <end position="180"/>
    </location>
</feature>
<dbReference type="OrthoDB" id="4646997at2759"/>
<dbReference type="EMBL" id="AZHB01000065">
    <property type="protein sequence ID" value="OAA42786.1"/>
    <property type="molecule type" value="Genomic_DNA"/>
</dbReference>
<dbReference type="Proteomes" id="UP000076744">
    <property type="component" value="Unassembled WGS sequence"/>
</dbReference>
<reference evidence="2 3" key="1">
    <citation type="journal article" date="2016" name="Genome Biol. Evol.">
        <title>Divergent and convergent evolution of fungal pathogenicity.</title>
        <authorList>
            <person name="Shang Y."/>
            <person name="Xiao G."/>
            <person name="Zheng P."/>
            <person name="Cen K."/>
            <person name="Zhan S."/>
            <person name="Wang C."/>
        </authorList>
    </citation>
    <scope>NUCLEOTIDE SEQUENCE [LARGE SCALE GENOMIC DNA]</scope>
    <source>
        <strain evidence="2 3">ARSEF 2679</strain>
    </source>
</reference>
<dbReference type="STRING" id="1081104.A0A167DS15"/>
<sequence length="232" mass="25775">MAVPLDPKFPENVAQLAAQSGPHVLSHLGDRLGAPASKWGSDEMQAVRVTKDAKAWQTRFLSSLDDNHEESCPICQRSSSSSQQINLNVVERLRERVSGLRTASESSLYSSPDGRFRLALARLIRSDVRDEDRKYSTRESAGNRQATHYPGFVPSSTIPIPESSSPARPSSSEYSGSRASVPLDDDQNESRARKPELLVAELAKELFSLSLYSVLEQSRPQEEYCFRPESHI</sequence>
<feature type="region of interest" description="Disordered" evidence="1">
    <location>
        <begin position="131"/>
        <end position="192"/>
    </location>
</feature>
<keyword evidence="3" id="KW-1185">Reference proteome</keyword>
<protein>
    <submittedName>
        <fullName evidence="2">Uncharacterized protein</fullName>
    </submittedName>
</protein>
<evidence type="ECO:0000256" key="1">
    <source>
        <dbReference type="SAM" id="MobiDB-lite"/>
    </source>
</evidence>
<dbReference type="RefSeq" id="XP_018699519.1">
    <property type="nucleotide sequence ID" value="XM_018853303.1"/>
</dbReference>
<proteinExistence type="predicted"/>
<name>A0A167DS15_CORFA</name>
<gene>
    <name evidence="2" type="ORF">ISF_09702</name>
</gene>
<comment type="caution">
    <text evidence="2">The sequence shown here is derived from an EMBL/GenBank/DDBJ whole genome shotgun (WGS) entry which is preliminary data.</text>
</comment>
<dbReference type="AlphaFoldDB" id="A0A167DS15"/>
<dbReference type="GeneID" id="30025994"/>
<organism evidence="2 3">
    <name type="scientific">Cordyceps fumosorosea (strain ARSEF 2679)</name>
    <name type="common">Isaria fumosorosea</name>
    <dbReference type="NCBI Taxonomy" id="1081104"/>
    <lineage>
        <taxon>Eukaryota</taxon>
        <taxon>Fungi</taxon>
        <taxon>Dikarya</taxon>
        <taxon>Ascomycota</taxon>
        <taxon>Pezizomycotina</taxon>
        <taxon>Sordariomycetes</taxon>
        <taxon>Hypocreomycetidae</taxon>
        <taxon>Hypocreales</taxon>
        <taxon>Cordycipitaceae</taxon>
        <taxon>Cordyceps</taxon>
    </lineage>
</organism>
<accession>A0A167DS15</accession>
<evidence type="ECO:0000313" key="3">
    <source>
        <dbReference type="Proteomes" id="UP000076744"/>
    </source>
</evidence>
<evidence type="ECO:0000313" key="2">
    <source>
        <dbReference type="EMBL" id="OAA42786.1"/>
    </source>
</evidence>